<protein>
    <recommendedName>
        <fullName evidence="1">DUF7007 domain-containing protein</fullName>
    </recommendedName>
</protein>
<keyword evidence="3" id="KW-1185">Reference proteome</keyword>
<organism evidence="2 3">
    <name type="scientific">Bartonella choladocola</name>
    <dbReference type="NCBI Taxonomy" id="2750995"/>
    <lineage>
        <taxon>Bacteria</taxon>
        <taxon>Pseudomonadati</taxon>
        <taxon>Pseudomonadota</taxon>
        <taxon>Alphaproteobacteria</taxon>
        <taxon>Hyphomicrobiales</taxon>
        <taxon>Bartonellaceae</taxon>
        <taxon>Bartonella</taxon>
    </lineage>
</organism>
<dbReference type="EMBL" id="CP015625">
    <property type="protein sequence ID" value="AQT47986.1"/>
    <property type="molecule type" value="Genomic_DNA"/>
</dbReference>
<sequence>MSPNTQTVDDEITKGRSSDGHNLYRLGSDTYLIDESNPEQTIIYYKWFCTTDFKDLHRTQFSNRSYEFNSEQDLTLALEKRGHHLKQVRGLNRKMCFQSFGSTPWGAVQNATSYGNADIVRLDTASHGGFKISPSLNKQIPAQVRNNNGFYEEDCEWAIVATVFPQWFTDYENQLAESKIRDSYPDYWETLHNRKLQPGESYERDKSAFNDQHAGNYVVISAISSSYVENMVEVIATLGGVREHDTPEKRFLVPTNEYRNRGEFGFIIDLNKHDEYNGKSDYVRYHTY</sequence>
<gene>
    <name evidence="2" type="ORF">BBC0122_018910</name>
</gene>
<evidence type="ECO:0000313" key="2">
    <source>
        <dbReference type="EMBL" id="AQT47986.1"/>
    </source>
</evidence>
<dbReference type="KEGG" id="bapi:BBC0122_018910"/>
<dbReference type="InterPro" id="IPR054276">
    <property type="entry name" value="DUF7007"/>
</dbReference>
<accession>A0A1U9MJF5</accession>
<dbReference type="OrthoDB" id="5124200at2"/>
<dbReference type="AlphaFoldDB" id="A0A1U9MJF5"/>
<name>A0A1U9MJF5_9HYPH</name>
<evidence type="ECO:0000313" key="3">
    <source>
        <dbReference type="Proteomes" id="UP000189632"/>
    </source>
</evidence>
<reference evidence="2 3" key="1">
    <citation type="submission" date="2016-11" db="EMBL/GenBank/DDBJ databases">
        <title>Comparative genomics of Bartonella apis.</title>
        <authorList>
            <person name="Engel P."/>
        </authorList>
    </citation>
    <scope>NUCLEOTIDE SEQUENCE [LARGE SCALE GENOMIC DNA]</scope>
    <source>
        <strain evidence="2 3">BBC0122</strain>
    </source>
</reference>
<dbReference type="Pfam" id="PF22653">
    <property type="entry name" value="DUF7007"/>
    <property type="match status" value="1"/>
</dbReference>
<evidence type="ECO:0000259" key="1">
    <source>
        <dbReference type="Pfam" id="PF22653"/>
    </source>
</evidence>
<dbReference type="RefSeq" id="WP_077993435.1">
    <property type="nucleotide sequence ID" value="NZ_CAXUOT020000003.1"/>
</dbReference>
<proteinExistence type="predicted"/>
<feature type="domain" description="DUF7007" evidence="1">
    <location>
        <begin position="101"/>
        <end position="214"/>
    </location>
</feature>
<dbReference type="Proteomes" id="UP000189632">
    <property type="component" value="Chromosome"/>
</dbReference>